<comment type="caution">
    <text evidence="2">The sequence shown here is derived from an EMBL/GenBank/DDBJ whole genome shotgun (WGS) entry which is preliminary data.</text>
</comment>
<dbReference type="InterPro" id="IPR013429">
    <property type="entry name" value="Regulatory_FmdB_Zinc_ribbon"/>
</dbReference>
<gene>
    <name evidence="2" type="ORF">ENQ20_05240</name>
</gene>
<dbReference type="AlphaFoldDB" id="A0A7C1JJN1"/>
<dbReference type="SMART" id="SM00834">
    <property type="entry name" value="CxxC_CXXC_SSSS"/>
    <property type="match status" value="1"/>
</dbReference>
<reference evidence="2" key="1">
    <citation type="journal article" date="2020" name="mSystems">
        <title>Genome- and Community-Level Interaction Insights into Carbon Utilization and Element Cycling Functions of Hydrothermarchaeota in Hydrothermal Sediment.</title>
        <authorList>
            <person name="Zhou Z."/>
            <person name="Liu Y."/>
            <person name="Xu W."/>
            <person name="Pan J."/>
            <person name="Luo Z.H."/>
            <person name="Li M."/>
        </authorList>
    </citation>
    <scope>NUCLEOTIDE SEQUENCE [LARGE SCALE GENOMIC DNA]</scope>
    <source>
        <strain evidence="2">SpSt-289</strain>
    </source>
</reference>
<organism evidence="2">
    <name type="scientific">Caldilinea aerophila</name>
    <dbReference type="NCBI Taxonomy" id="133453"/>
    <lineage>
        <taxon>Bacteria</taxon>
        <taxon>Bacillati</taxon>
        <taxon>Chloroflexota</taxon>
        <taxon>Caldilineae</taxon>
        <taxon>Caldilineales</taxon>
        <taxon>Caldilineaceae</taxon>
        <taxon>Caldilinea</taxon>
    </lineage>
</organism>
<dbReference type="Gene3D" id="2.20.28.30">
    <property type="entry name" value="RNA polymerase ii, chain L"/>
    <property type="match status" value="1"/>
</dbReference>
<dbReference type="Pfam" id="PF09723">
    <property type="entry name" value="Zn_ribbon_8"/>
    <property type="match status" value="1"/>
</dbReference>
<dbReference type="EMBL" id="DSMG01000058">
    <property type="protein sequence ID" value="HDX30882.1"/>
    <property type="molecule type" value="Genomic_DNA"/>
</dbReference>
<accession>A0A7C1JJN1</accession>
<proteinExistence type="predicted"/>
<name>A0A7C1JJN1_9CHLR</name>
<dbReference type="NCBIfam" id="TIGR02605">
    <property type="entry name" value="CxxC_CxxC_SSSS"/>
    <property type="match status" value="1"/>
</dbReference>
<evidence type="ECO:0000313" key="2">
    <source>
        <dbReference type="EMBL" id="HDX30882.1"/>
    </source>
</evidence>
<protein>
    <submittedName>
        <fullName evidence="2">Zinc ribbon domain-containing protein</fullName>
    </submittedName>
</protein>
<sequence length="67" mass="6932">MPLYEYVCSNCGALFEHWVRSASAAEAIICPHCQSTRVDKKFSTFGVKGSVGNSSPSAGDACSTGGG</sequence>
<evidence type="ECO:0000259" key="1">
    <source>
        <dbReference type="SMART" id="SM00834"/>
    </source>
</evidence>
<feature type="domain" description="Putative regulatory protein FmdB zinc ribbon" evidence="1">
    <location>
        <begin position="1"/>
        <end position="43"/>
    </location>
</feature>